<dbReference type="Proteomes" id="UP000197277">
    <property type="component" value="Unassembled WGS sequence"/>
</dbReference>
<dbReference type="RefSeq" id="WP_088464297.1">
    <property type="nucleotide sequence ID" value="NZ_NIRR01000013.1"/>
</dbReference>
<dbReference type="PROSITE" id="PS51186">
    <property type="entry name" value="GNAT"/>
    <property type="match status" value="1"/>
</dbReference>
<dbReference type="InterPro" id="IPR000182">
    <property type="entry name" value="GNAT_dom"/>
</dbReference>
<feature type="domain" description="N-acetyltransferase" evidence="1">
    <location>
        <begin position="11"/>
        <end position="177"/>
    </location>
</feature>
<protein>
    <submittedName>
        <fullName evidence="2">GNAT family N-acetyltransferase</fullName>
    </submittedName>
</protein>
<dbReference type="PANTHER" id="PTHR43792:SF1">
    <property type="entry name" value="N-ACETYLTRANSFERASE DOMAIN-CONTAINING PROTEIN"/>
    <property type="match status" value="1"/>
</dbReference>
<dbReference type="InterPro" id="IPR016181">
    <property type="entry name" value="Acyl_CoA_acyltransferase"/>
</dbReference>
<name>A0A2D0AFY6_9BACT</name>
<proteinExistence type="predicted"/>
<gene>
    <name evidence="2" type="ORF">CDA63_09920</name>
</gene>
<dbReference type="AlphaFoldDB" id="A0A2D0AFY6"/>
<keyword evidence="3" id="KW-1185">Reference proteome</keyword>
<evidence type="ECO:0000259" key="1">
    <source>
        <dbReference type="PROSITE" id="PS51186"/>
    </source>
</evidence>
<dbReference type="GO" id="GO:0016747">
    <property type="term" value="F:acyltransferase activity, transferring groups other than amino-acyl groups"/>
    <property type="evidence" value="ECO:0007669"/>
    <property type="project" value="InterPro"/>
</dbReference>
<organism evidence="2 3">
    <name type="scientific">Hymenobacter amundsenii</name>
    <dbReference type="NCBI Taxonomy" id="2006685"/>
    <lineage>
        <taxon>Bacteria</taxon>
        <taxon>Pseudomonadati</taxon>
        <taxon>Bacteroidota</taxon>
        <taxon>Cytophagia</taxon>
        <taxon>Cytophagales</taxon>
        <taxon>Hymenobacteraceae</taxon>
        <taxon>Hymenobacter</taxon>
    </lineage>
</organism>
<keyword evidence="2" id="KW-0808">Transferase</keyword>
<reference evidence="2 3" key="1">
    <citation type="submission" date="2017-06" db="EMBL/GenBank/DDBJ databases">
        <title>Hymenobacter amundsenii sp. nov. isolated from regoliths in Antarctica.</title>
        <authorList>
            <person name="Sedlacek I."/>
            <person name="Kralova S."/>
            <person name="Pantucek R."/>
            <person name="Svec P."/>
            <person name="Holochova P."/>
            <person name="Stankova E."/>
            <person name="Vrbovska V."/>
            <person name="Busse H.-J."/>
        </authorList>
    </citation>
    <scope>NUCLEOTIDE SEQUENCE [LARGE SCALE GENOMIC DNA]</scope>
    <source>
        <strain evidence="2 3">CCM 8682</strain>
    </source>
</reference>
<evidence type="ECO:0000313" key="2">
    <source>
        <dbReference type="EMBL" id="OWP63330.1"/>
    </source>
</evidence>
<sequence length="185" mass="21163">MPALSLETAWLRIRNLRPTDLPDFHAYRADPAVTRYQGFDVFSREQAAEFIAQQTHCEFGHPGQWVQYGIENQRTGRLIGDCAICLQEDDSRMAEIGLTISPAEQRRGYAKEVLLALLDFLFGLPDFHRVVETVDADNAASIALLESVGFRLEGEFIDNIFFKGRWGSERQYALLHREWEARSGR</sequence>
<dbReference type="SUPFAM" id="SSF55729">
    <property type="entry name" value="Acyl-CoA N-acyltransferases (Nat)"/>
    <property type="match status" value="1"/>
</dbReference>
<dbReference type="EMBL" id="NIRR01000013">
    <property type="protein sequence ID" value="OWP63330.1"/>
    <property type="molecule type" value="Genomic_DNA"/>
</dbReference>
<dbReference type="PANTHER" id="PTHR43792">
    <property type="entry name" value="GNAT FAMILY, PUTATIVE (AFU_ORTHOLOGUE AFUA_3G00765)-RELATED-RELATED"/>
    <property type="match status" value="1"/>
</dbReference>
<accession>A0A2D0AFY6</accession>
<evidence type="ECO:0000313" key="3">
    <source>
        <dbReference type="Proteomes" id="UP000197277"/>
    </source>
</evidence>
<dbReference type="Gene3D" id="3.40.630.30">
    <property type="match status" value="1"/>
</dbReference>
<dbReference type="InterPro" id="IPR051531">
    <property type="entry name" value="N-acetyltransferase"/>
</dbReference>
<dbReference type="Pfam" id="PF13302">
    <property type="entry name" value="Acetyltransf_3"/>
    <property type="match status" value="1"/>
</dbReference>
<comment type="caution">
    <text evidence="2">The sequence shown here is derived from an EMBL/GenBank/DDBJ whole genome shotgun (WGS) entry which is preliminary data.</text>
</comment>
<dbReference type="OrthoDB" id="9788916at2"/>